<dbReference type="PANTHER" id="PTHR48040">
    <property type="entry name" value="PLEIOTROPIC DRUG RESISTANCE PROTEIN 1-LIKE ISOFORM X1"/>
    <property type="match status" value="1"/>
</dbReference>
<dbReference type="EMBL" id="BTGU01016317">
    <property type="protein sequence ID" value="GMN70845.1"/>
    <property type="molecule type" value="Genomic_DNA"/>
</dbReference>
<reference evidence="3" key="1">
    <citation type="submission" date="2023-07" db="EMBL/GenBank/DDBJ databases">
        <title>draft genome sequence of fig (Ficus carica).</title>
        <authorList>
            <person name="Takahashi T."/>
            <person name="Nishimura K."/>
        </authorList>
    </citation>
    <scope>NUCLEOTIDE SEQUENCE</scope>
</reference>
<dbReference type="Gene3D" id="3.40.50.300">
    <property type="entry name" value="P-loop containing nucleotide triphosphate hydrolases"/>
    <property type="match status" value="1"/>
</dbReference>
<keyword evidence="1" id="KW-0175">Coiled coil</keyword>
<gene>
    <name evidence="3" type="ORF">TIFTF001_055090</name>
</gene>
<dbReference type="Pfam" id="PF14510">
    <property type="entry name" value="ABC_trans_N"/>
    <property type="match status" value="1"/>
</dbReference>
<feature type="coiled-coil region" evidence="1">
    <location>
        <begin position="63"/>
        <end position="90"/>
    </location>
</feature>
<dbReference type="PANTHER" id="PTHR48040:SF20">
    <property type="entry name" value="PLEIOTROPIC DRUG RESISTANCE PROTEIN 1"/>
    <property type="match status" value="1"/>
</dbReference>
<evidence type="ECO:0000256" key="1">
    <source>
        <dbReference type="SAM" id="Coils"/>
    </source>
</evidence>
<dbReference type="InterPro" id="IPR027417">
    <property type="entry name" value="P-loop_NTPase"/>
</dbReference>
<dbReference type="InterPro" id="IPR029481">
    <property type="entry name" value="ABC_trans_N"/>
</dbReference>
<organism evidence="3 4">
    <name type="scientific">Ficus carica</name>
    <name type="common">Common fig</name>
    <dbReference type="NCBI Taxonomy" id="3494"/>
    <lineage>
        <taxon>Eukaryota</taxon>
        <taxon>Viridiplantae</taxon>
        <taxon>Streptophyta</taxon>
        <taxon>Embryophyta</taxon>
        <taxon>Tracheophyta</taxon>
        <taxon>Spermatophyta</taxon>
        <taxon>Magnoliopsida</taxon>
        <taxon>eudicotyledons</taxon>
        <taxon>Gunneridae</taxon>
        <taxon>Pentapetalae</taxon>
        <taxon>rosids</taxon>
        <taxon>fabids</taxon>
        <taxon>Rosales</taxon>
        <taxon>Moraceae</taxon>
        <taxon>Ficeae</taxon>
        <taxon>Ficus</taxon>
    </lineage>
</organism>
<dbReference type="SUPFAM" id="SSF52540">
    <property type="entry name" value="P-loop containing nucleoside triphosphate hydrolases"/>
    <property type="match status" value="1"/>
</dbReference>
<accession>A0AA88EAM5</accession>
<keyword evidence="4" id="KW-1185">Reference proteome</keyword>
<evidence type="ECO:0000313" key="3">
    <source>
        <dbReference type="EMBL" id="GMN70845.1"/>
    </source>
</evidence>
<feature type="domain" description="Pleiotropic ABC efflux transporter N-terminal" evidence="2">
    <location>
        <begin position="80"/>
        <end position="131"/>
    </location>
</feature>
<name>A0AA88EAM5_FICCA</name>
<sequence length="200" mass="22460">MRSTSSSIWRNNTMDVFSKSSRDEDDEEALKWAALERLPTYARLRKGILATSKGQPSEIDIDNLGLKERRELIERLVKDAEEDNEKFLLKLRNRIDRVGIDLPTIEVRYEHLNIGAEAFVGSRALPSFINFLSDIVEQVLNNSSTGEMLVGPAGVLLMDEISTGLDSSTTYQIVNSLKQFAHIFNGTTVISLLQPAPETY</sequence>
<evidence type="ECO:0000259" key="2">
    <source>
        <dbReference type="Pfam" id="PF14510"/>
    </source>
</evidence>
<protein>
    <recommendedName>
        <fullName evidence="2">Pleiotropic ABC efflux transporter N-terminal domain-containing protein</fullName>
    </recommendedName>
</protein>
<dbReference type="AlphaFoldDB" id="A0AA88EAM5"/>
<dbReference type="Proteomes" id="UP001187192">
    <property type="component" value="Unassembled WGS sequence"/>
</dbReference>
<proteinExistence type="predicted"/>
<evidence type="ECO:0000313" key="4">
    <source>
        <dbReference type="Proteomes" id="UP001187192"/>
    </source>
</evidence>
<comment type="caution">
    <text evidence="3">The sequence shown here is derived from an EMBL/GenBank/DDBJ whole genome shotgun (WGS) entry which is preliminary data.</text>
</comment>
<feature type="non-terminal residue" evidence="3">
    <location>
        <position position="200"/>
    </location>
</feature>